<dbReference type="EMBL" id="CABFNP030000511">
    <property type="protein sequence ID" value="CAI6033122.1"/>
    <property type="molecule type" value="Genomic_DNA"/>
</dbReference>
<name>A0AA35LQX3_9HYPO</name>
<dbReference type="PANTHER" id="PTHR37540:SF10">
    <property type="entry name" value="SIGMA-70 REGION 2 FAMILY PROTEIN"/>
    <property type="match status" value="1"/>
</dbReference>
<dbReference type="Pfam" id="PF11951">
    <property type="entry name" value="Fungal_trans_2"/>
    <property type="match status" value="1"/>
</dbReference>
<evidence type="ECO:0000256" key="1">
    <source>
        <dbReference type="ARBA" id="ARBA00023242"/>
    </source>
</evidence>
<evidence type="ECO:0000313" key="3">
    <source>
        <dbReference type="EMBL" id="CAI6033122.1"/>
    </source>
</evidence>
<keyword evidence="4" id="KW-1185">Reference proteome</keyword>
<comment type="caution">
    <text evidence="3">The sequence shown here is derived from an EMBL/GenBank/DDBJ whole genome shotgun (WGS) entry which is preliminary data.</text>
</comment>
<reference evidence="3" key="1">
    <citation type="submission" date="2023-01" db="EMBL/GenBank/DDBJ databases">
        <authorList>
            <person name="Piombo E."/>
        </authorList>
    </citation>
    <scope>NUCLEOTIDE SEQUENCE</scope>
</reference>
<gene>
    <name evidence="3" type="ORF">CCHLO57077_00010988</name>
</gene>
<dbReference type="InterPro" id="IPR021858">
    <property type="entry name" value="Fun_TF"/>
</dbReference>
<feature type="compositionally biased region" description="Basic residues" evidence="2">
    <location>
        <begin position="35"/>
        <end position="44"/>
    </location>
</feature>
<evidence type="ECO:0000313" key="4">
    <source>
        <dbReference type="Proteomes" id="UP001160390"/>
    </source>
</evidence>
<accession>A0AA35LQX3</accession>
<feature type="region of interest" description="Disordered" evidence="2">
    <location>
        <begin position="1"/>
        <end position="81"/>
    </location>
</feature>
<sequence>MSRSNHAELQFIPSSHPGTAPSRESQRRANAHAARVAHGRVRRFRVIEYQASQNSRKPKEKIDPPGSRLKRSRPQRSNGTAATASPLLIAEAGGFALANPVTTLVSARKESFAFFARSFSQIESYLVDYFNVNPSTKFTLDVQVVVPYQSVFCNRLWDKAEYRELMRGDWMRLVLARGYSLDALLLIACRHLAANKSLEPDGHQRYMELAVKYKLSCVKGLNETISDEVVSIISDATVATVVMLACDEFWIKEPSTARRHLDGALQMVNHNGGPQTLGLNGFLEHVLYKFWGDVQHGNQVLH</sequence>
<evidence type="ECO:0000256" key="2">
    <source>
        <dbReference type="SAM" id="MobiDB-lite"/>
    </source>
</evidence>
<protein>
    <submittedName>
        <fullName evidence="3">Uncharacterized protein</fullName>
    </submittedName>
</protein>
<dbReference type="Proteomes" id="UP001160390">
    <property type="component" value="Unassembled WGS sequence"/>
</dbReference>
<proteinExistence type="predicted"/>
<keyword evidence="1" id="KW-0539">Nucleus</keyword>
<organism evidence="3 4">
    <name type="scientific">Clonostachys chloroleuca</name>
    <dbReference type="NCBI Taxonomy" id="1926264"/>
    <lineage>
        <taxon>Eukaryota</taxon>
        <taxon>Fungi</taxon>
        <taxon>Dikarya</taxon>
        <taxon>Ascomycota</taxon>
        <taxon>Pezizomycotina</taxon>
        <taxon>Sordariomycetes</taxon>
        <taxon>Hypocreomycetidae</taxon>
        <taxon>Hypocreales</taxon>
        <taxon>Bionectriaceae</taxon>
        <taxon>Clonostachys</taxon>
    </lineage>
</organism>
<dbReference type="AlphaFoldDB" id="A0AA35LQX3"/>
<dbReference type="PANTHER" id="PTHR37540">
    <property type="entry name" value="TRANSCRIPTION FACTOR (ACR-2), PUTATIVE-RELATED-RELATED"/>
    <property type="match status" value="1"/>
</dbReference>